<evidence type="ECO:0000256" key="21">
    <source>
        <dbReference type="ARBA" id="ARBA00049244"/>
    </source>
</evidence>
<dbReference type="InterPro" id="IPR002054">
    <property type="entry name" value="DNA-dir_DNA_pol_X"/>
</dbReference>
<dbReference type="SMART" id="SM00278">
    <property type="entry name" value="HhH1"/>
    <property type="match status" value="3"/>
</dbReference>
<dbReference type="GO" id="GO:0006281">
    <property type="term" value="P:DNA repair"/>
    <property type="evidence" value="ECO:0007669"/>
    <property type="project" value="UniProtKB-KW"/>
</dbReference>
<dbReference type="GO" id="GO:0005829">
    <property type="term" value="C:cytosol"/>
    <property type="evidence" value="ECO:0007669"/>
    <property type="project" value="TreeGrafter"/>
</dbReference>
<evidence type="ECO:0000256" key="10">
    <source>
        <dbReference type="ARBA" id="ARBA00022705"/>
    </source>
</evidence>
<dbReference type="InterPro" id="IPR029398">
    <property type="entry name" value="PolB_thumb"/>
</dbReference>
<keyword evidence="26" id="KW-1185">Reference proteome</keyword>
<dbReference type="Gene3D" id="1.10.150.110">
    <property type="entry name" value="DNA polymerase beta, N-terminal domain-like"/>
    <property type="match status" value="1"/>
</dbReference>
<feature type="domain" description="Helix-hairpin-helix DNA-binding motif class 1" evidence="22">
    <location>
        <begin position="116"/>
        <end position="135"/>
    </location>
</feature>
<keyword evidence="14" id="KW-0915">Sodium</keyword>
<dbReference type="GO" id="GO:0042578">
    <property type="term" value="F:phosphoric ester hydrolase activity"/>
    <property type="evidence" value="ECO:0007669"/>
    <property type="project" value="TreeGrafter"/>
</dbReference>
<comment type="function">
    <text evidence="20">Repair polymerase that plays a key role in base-excision repair. During this process, the damaged base is excised by specific DNA glycosylases, the DNA backbone is nicked at the abasic site by an apurinic/apyrimidic (AP) endonuclease, and POLB removes 5'-deoxyribose-phosphate from the preincised AP site acting as a 5'-deoxyribose-phosphate lyase (5'-dRP lyase); through its DNA polymerase activity, it adds one nucleotide to the 3' end of the arising single-nucleotide gap. Conducts 'gap-filling' DNA synthesis in a stepwise distributive fashion rather than in a processive fashion as for other DNA polymerases. It is also able to cleave sugar-phosphate bonds 3' to an intact AP site, acting as an AP lyase.</text>
</comment>
<evidence type="ECO:0000256" key="7">
    <source>
        <dbReference type="ARBA" id="ARBA00022634"/>
    </source>
</evidence>
<dbReference type="GO" id="GO:0140078">
    <property type="term" value="F:class I DNA-(apurinic or apyrimidinic site) endonuclease activity"/>
    <property type="evidence" value="ECO:0007669"/>
    <property type="project" value="UniProtKB-EC"/>
</dbReference>
<dbReference type="PRINTS" id="PR00870">
    <property type="entry name" value="DNAPOLXBETA"/>
</dbReference>
<dbReference type="SUPFAM" id="SSF81301">
    <property type="entry name" value="Nucleotidyltransferase"/>
    <property type="match status" value="1"/>
</dbReference>
<dbReference type="SMART" id="SM00481">
    <property type="entry name" value="POLIIIAc"/>
    <property type="match status" value="1"/>
</dbReference>
<dbReference type="InterPro" id="IPR010996">
    <property type="entry name" value="HHH_MUS81"/>
</dbReference>
<dbReference type="InterPro" id="IPR037160">
    <property type="entry name" value="DNA_Pol_thumb_sf"/>
</dbReference>
<keyword evidence="15" id="KW-0234">DNA repair</keyword>
<dbReference type="PANTHER" id="PTHR36928">
    <property type="entry name" value="PHOSPHATASE YCDX-RELATED"/>
    <property type="match status" value="1"/>
</dbReference>
<keyword evidence="25" id="KW-0269">Exonuclease</keyword>
<keyword evidence="6" id="KW-0488">Methylation</keyword>
<dbReference type="Gene3D" id="1.10.150.20">
    <property type="entry name" value="5' to 3' exonuclease, C-terminal subdomain"/>
    <property type="match status" value="1"/>
</dbReference>
<keyword evidence="11" id="KW-0227">DNA damage</keyword>
<dbReference type="InterPro" id="IPR003141">
    <property type="entry name" value="Pol/His_phosphatase_N"/>
</dbReference>
<name>A0A401U658_9BACT</name>
<evidence type="ECO:0000256" key="20">
    <source>
        <dbReference type="ARBA" id="ARBA00045548"/>
    </source>
</evidence>
<dbReference type="SUPFAM" id="SSF47802">
    <property type="entry name" value="DNA polymerase beta, N-terminal domain-like"/>
    <property type="match status" value="1"/>
</dbReference>
<keyword evidence="8" id="KW-0808">Transferase</keyword>
<dbReference type="NCBIfam" id="NF006375">
    <property type="entry name" value="PRK08609.1"/>
    <property type="match status" value="1"/>
</dbReference>
<dbReference type="Gene3D" id="3.30.210.10">
    <property type="entry name" value="DNA polymerase, thumb domain"/>
    <property type="match status" value="1"/>
</dbReference>
<comment type="catalytic activity">
    <reaction evidence="18">
        <text>2'-deoxyribonucleotide-(2'-deoxyribose 5'-phosphate)-2'-deoxyribonucleotide-DNA = a 3'-end 2'-deoxyribonucleotide-(2,3-dehydro-2,3-deoxyribose 5'-phosphate)-DNA + a 5'-end 5'-phospho-2'-deoxyribonucleoside-DNA + H(+)</text>
        <dbReference type="Rhea" id="RHEA:66592"/>
        <dbReference type="Rhea" id="RHEA-COMP:13180"/>
        <dbReference type="Rhea" id="RHEA-COMP:16897"/>
        <dbReference type="Rhea" id="RHEA-COMP:17067"/>
        <dbReference type="ChEBI" id="CHEBI:15378"/>
        <dbReference type="ChEBI" id="CHEBI:136412"/>
        <dbReference type="ChEBI" id="CHEBI:157695"/>
        <dbReference type="ChEBI" id="CHEBI:167181"/>
        <dbReference type="EC" id="4.2.99.18"/>
    </reaction>
</comment>
<evidence type="ECO:0000256" key="12">
    <source>
        <dbReference type="ARBA" id="ARBA00022843"/>
    </source>
</evidence>
<evidence type="ECO:0000256" key="9">
    <source>
        <dbReference type="ARBA" id="ARBA00022695"/>
    </source>
</evidence>
<keyword evidence="9" id="KW-0548">Nucleotidyltransferase</keyword>
<dbReference type="Pfam" id="PF14716">
    <property type="entry name" value="HHH_8"/>
    <property type="match status" value="1"/>
</dbReference>
<feature type="domain" description="Helix-hairpin-helix DNA-binding motif class 1" evidence="22">
    <location>
        <begin position="81"/>
        <end position="100"/>
    </location>
</feature>
<feature type="domain" description="DNA-directed DNA polymerase X" evidence="24">
    <location>
        <begin position="1"/>
        <end position="308"/>
    </location>
</feature>
<feature type="domain" description="Polymerase/histidinol phosphatase N-terminal" evidence="23">
    <location>
        <begin position="332"/>
        <end position="412"/>
    </location>
</feature>
<protein>
    <recommendedName>
        <fullName evidence="5">DNA polymerase beta</fullName>
        <ecNumber evidence="3">2.7.7.7</ecNumber>
        <ecNumber evidence="4">4.2.99.18</ecNumber>
    </recommendedName>
    <alternativeName>
        <fullName evidence="16">5'-deoxyribose-phosphate lyase</fullName>
    </alternativeName>
    <alternativeName>
        <fullName evidence="17">AP lyase</fullName>
    </alternativeName>
</protein>
<keyword evidence="13" id="KW-0239">DNA-directed DNA polymerase</keyword>
<evidence type="ECO:0000256" key="1">
    <source>
        <dbReference type="ARBA" id="ARBA00001946"/>
    </source>
</evidence>
<evidence type="ECO:0000259" key="23">
    <source>
        <dbReference type="SMART" id="SM00481"/>
    </source>
</evidence>
<dbReference type="SMART" id="SM00483">
    <property type="entry name" value="POLXc"/>
    <property type="match status" value="1"/>
</dbReference>
<dbReference type="InterPro" id="IPR047967">
    <property type="entry name" value="PolX_PHP"/>
</dbReference>
<evidence type="ECO:0000256" key="3">
    <source>
        <dbReference type="ARBA" id="ARBA00012417"/>
    </source>
</evidence>
<comment type="cofactor">
    <cofactor evidence="1">
        <name>Mg(2+)</name>
        <dbReference type="ChEBI" id="CHEBI:18420"/>
    </cofactor>
</comment>
<dbReference type="Gene3D" id="3.30.460.10">
    <property type="entry name" value="Beta Polymerase, domain 2"/>
    <property type="match status" value="1"/>
</dbReference>
<dbReference type="InterPro" id="IPR050243">
    <property type="entry name" value="PHP_phosphatase"/>
</dbReference>
<proteinExistence type="predicted"/>
<dbReference type="SUPFAM" id="SSF89550">
    <property type="entry name" value="PHP domain-like"/>
    <property type="match status" value="1"/>
</dbReference>
<comment type="subcellular location">
    <subcellularLocation>
        <location evidence="2">Cytoplasm</location>
    </subcellularLocation>
</comment>
<evidence type="ECO:0000256" key="17">
    <source>
        <dbReference type="ARBA" id="ARBA00035726"/>
    </source>
</evidence>
<dbReference type="Pfam" id="PF14520">
    <property type="entry name" value="HHH_5"/>
    <property type="match status" value="1"/>
</dbReference>
<dbReference type="CDD" id="cd00141">
    <property type="entry name" value="NT_POLXc"/>
    <property type="match status" value="1"/>
</dbReference>
<evidence type="ECO:0000256" key="18">
    <source>
        <dbReference type="ARBA" id="ARBA00044632"/>
    </source>
</evidence>
<evidence type="ECO:0000256" key="11">
    <source>
        <dbReference type="ARBA" id="ARBA00022763"/>
    </source>
</evidence>
<dbReference type="Gene3D" id="3.20.20.140">
    <property type="entry name" value="Metal-dependent hydrolases"/>
    <property type="match status" value="1"/>
</dbReference>
<evidence type="ECO:0000256" key="2">
    <source>
        <dbReference type="ARBA" id="ARBA00004496"/>
    </source>
</evidence>
<evidence type="ECO:0000256" key="16">
    <source>
        <dbReference type="ARBA" id="ARBA00035717"/>
    </source>
</evidence>
<dbReference type="GO" id="GO:0003887">
    <property type="term" value="F:DNA-directed DNA polymerase activity"/>
    <property type="evidence" value="ECO:0007669"/>
    <property type="project" value="UniProtKB-KW"/>
</dbReference>
<keyword evidence="7" id="KW-0237">DNA synthesis</keyword>
<dbReference type="InterPro" id="IPR022311">
    <property type="entry name" value="PolX-like"/>
</dbReference>
<dbReference type="PANTHER" id="PTHR36928:SF1">
    <property type="entry name" value="PHOSPHATASE YCDX-RELATED"/>
    <property type="match status" value="1"/>
</dbReference>
<dbReference type="AlphaFoldDB" id="A0A401U658"/>
<keyword evidence="25" id="KW-0540">Nuclease</keyword>
<keyword evidence="25" id="KW-0378">Hydrolase</keyword>
<gene>
    <name evidence="25" type="ORF">SanaruYs_05800</name>
</gene>
<comment type="catalytic activity">
    <reaction evidence="21">
        <text>DNA(n) + a 2'-deoxyribonucleoside 5'-triphosphate = DNA(n+1) + diphosphate</text>
        <dbReference type="Rhea" id="RHEA:22508"/>
        <dbReference type="Rhea" id="RHEA-COMP:17339"/>
        <dbReference type="Rhea" id="RHEA-COMP:17340"/>
        <dbReference type="ChEBI" id="CHEBI:33019"/>
        <dbReference type="ChEBI" id="CHEBI:61560"/>
        <dbReference type="ChEBI" id="CHEBI:173112"/>
        <dbReference type="EC" id="2.7.7.7"/>
    </reaction>
</comment>
<keyword evidence="10" id="KW-0235">DNA replication</keyword>
<dbReference type="InterPro" id="IPR016195">
    <property type="entry name" value="Pol/histidinol_Pase-like"/>
</dbReference>
<dbReference type="InterPro" id="IPR043519">
    <property type="entry name" value="NT_sf"/>
</dbReference>
<dbReference type="CDD" id="cd07436">
    <property type="entry name" value="PHP_PolX"/>
    <property type="match status" value="1"/>
</dbReference>
<dbReference type="GO" id="GO:0004527">
    <property type="term" value="F:exonuclease activity"/>
    <property type="evidence" value="ECO:0007669"/>
    <property type="project" value="UniProtKB-KW"/>
</dbReference>
<evidence type="ECO:0000256" key="19">
    <source>
        <dbReference type="ARBA" id="ARBA00044678"/>
    </source>
</evidence>
<evidence type="ECO:0000256" key="8">
    <source>
        <dbReference type="ARBA" id="ARBA00022679"/>
    </source>
</evidence>
<evidence type="ECO:0000256" key="4">
    <source>
        <dbReference type="ARBA" id="ARBA00012720"/>
    </source>
</evidence>
<dbReference type="EC" id="2.7.7.7" evidence="3"/>
<dbReference type="Pfam" id="PF14791">
    <property type="entry name" value="DNA_pol_B_thumb"/>
    <property type="match status" value="1"/>
</dbReference>
<evidence type="ECO:0000256" key="15">
    <source>
        <dbReference type="ARBA" id="ARBA00023204"/>
    </source>
</evidence>
<comment type="catalytic activity">
    <reaction evidence="19">
        <text>a 5'-end 2'-deoxyribose-2'-deoxyribonucleotide-DNA = (2E,4S)-4-hydroxypenten-2-al-5-phosphate + a 5'-end 5'-phospho-2'-deoxyribonucleoside-DNA + H(+)</text>
        <dbReference type="Rhea" id="RHEA:76255"/>
        <dbReference type="Rhea" id="RHEA-COMP:13180"/>
        <dbReference type="Rhea" id="RHEA-COMP:18657"/>
        <dbReference type="ChEBI" id="CHEBI:15378"/>
        <dbReference type="ChEBI" id="CHEBI:136412"/>
        <dbReference type="ChEBI" id="CHEBI:195194"/>
        <dbReference type="ChEBI" id="CHEBI:195195"/>
    </reaction>
</comment>
<sequence length="563" mass="63848">MLASIYRFLGGDNPFRAIAYENASRSVRELSKDISFYDKQGTLTDIQGIGKSIESDIKEFLTTGVIGKLEKLKHKVPIELLELMDITGFGPQSLKTIYKKLHLQTKEEVIRALEDGSIQKLKGFGPRKVENLLRNLKLHKTLESRMLLYDALLEAEGIINLLSPLTNVKKIEMAGSLRRRKETIGDIDILIAAPVKARKKIIDFFVSPTLASKTLARGETRASIILKANQRQADIRIVEEEEWGSALQYFTGSKAHNIHLRSIAKGKDFKINEYGVFNIKTTKRIGGRTEEEIYNSLQMQMIPPEMREDHGEIELALNHNIPSLVRLQDIRGDLQMHSNWSDGQLSLDDLVEYVRTNFKYEYIAITDHSKSSRIAKGMDEKKFLKQISAIEEINKRLGTSFLKSGAEVDILSDGTLDLSDEVLAQLDWVTASIHVGFKNDNTKRLVRACQNNYVHCIGHPTGRLIGKRESYPIDFNKLLEAAKETGTLLEINAQPNRMDLHDEYALLAQEKGVKLVISTDSHKASDYDFMKIGLSVARRAWCKPEHIANTLSWKELKRLFTKK</sequence>
<comment type="caution">
    <text evidence="25">The sequence shown here is derived from an EMBL/GenBank/DDBJ whole genome shotgun (WGS) entry which is preliminary data.</text>
</comment>
<dbReference type="EMBL" id="BHXQ01000001">
    <property type="protein sequence ID" value="GCC50365.1"/>
    <property type="molecule type" value="Genomic_DNA"/>
</dbReference>
<evidence type="ECO:0000313" key="26">
    <source>
        <dbReference type="Proteomes" id="UP000288227"/>
    </source>
</evidence>
<keyword evidence="12" id="KW-0832">Ubl conjugation</keyword>
<dbReference type="PIRSF" id="PIRSF005047">
    <property type="entry name" value="UCP005047_YshC"/>
    <property type="match status" value="1"/>
</dbReference>
<dbReference type="GO" id="GO:0008270">
    <property type="term" value="F:zinc ion binding"/>
    <property type="evidence" value="ECO:0007669"/>
    <property type="project" value="TreeGrafter"/>
</dbReference>
<evidence type="ECO:0000259" key="22">
    <source>
        <dbReference type="SMART" id="SM00278"/>
    </source>
</evidence>
<evidence type="ECO:0000256" key="6">
    <source>
        <dbReference type="ARBA" id="ARBA00022481"/>
    </source>
</evidence>
<evidence type="ECO:0000259" key="24">
    <source>
        <dbReference type="SMART" id="SM00483"/>
    </source>
</evidence>
<evidence type="ECO:0000256" key="14">
    <source>
        <dbReference type="ARBA" id="ARBA00023053"/>
    </source>
</evidence>
<dbReference type="GO" id="GO:0003677">
    <property type="term" value="F:DNA binding"/>
    <property type="evidence" value="ECO:0007669"/>
    <property type="project" value="InterPro"/>
</dbReference>
<dbReference type="EC" id="4.2.99.18" evidence="4"/>
<evidence type="ECO:0000256" key="5">
    <source>
        <dbReference type="ARBA" id="ARBA00020020"/>
    </source>
</evidence>
<evidence type="ECO:0000256" key="13">
    <source>
        <dbReference type="ARBA" id="ARBA00022932"/>
    </source>
</evidence>
<dbReference type="Proteomes" id="UP000288227">
    <property type="component" value="Unassembled WGS sequence"/>
</dbReference>
<accession>A0A401U658</accession>
<evidence type="ECO:0000313" key="25">
    <source>
        <dbReference type="EMBL" id="GCC50365.1"/>
    </source>
</evidence>
<dbReference type="InterPro" id="IPR003583">
    <property type="entry name" value="Hlx-hairpin-Hlx_DNA-bd_motif"/>
</dbReference>
<organism evidence="25 26">
    <name type="scientific">Chryseotalea sanaruensis</name>
    <dbReference type="NCBI Taxonomy" id="2482724"/>
    <lineage>
        <taxon>Bacteria</taxon>
        <taxon>Pseudomonadati</taxon>
        <taxon>Bacteroidota</taxon>
        <taxon>Cytophagia</taxon>
        <taxon>Cytophagales</taxon>
        <taxon>Chryseotaleaceae</taxon>
        <taxon>Chryseotalea</taxon>
    </lineage>
</organism>
<dbReference type="InterPro" id="IPR027421">
    <property type="entry name" value="DNA_pol_lamdba_lyase_dom_sf"/>
</dbReference>
<reference evidence="25 26" key="1">
    <citation type="submission" date="2018-11" db="EMBL/GenBank/DDBJ databases">
        <title>Chryseotalea sanarue gen. nov., sp., nov., a member of the family Cytophagaceae, isolated from a brackish lake in Hamamatsu Japan.</title>
        <authorList>
            <person name="Maejima Y."/>
            <person name="Iino T."/>
            <person name="Muraguchi Y."/>
            <person name="Fukuda K."/>
            <person name="Ohkuma M."/>
            <person name="Moriuchi R."/>
            <person name="Dohra H."/>
            <person name="Kimbara K."/>
            <person name="Shintani M."/>
        </authorList>
    </citation>
    <scope>NUCLEOTIDE SEQUENCE [LARGE SCALE GENOMIC DNA]</scope>
    <source>
        <strain evidence="25 26">Ys</strain>
    </source>
</reference>
<feature type="domain" description="Helix-hairpin-helix DNA-binding motif class 1" evidence="22">
    <location>
        <begin position="41"/>
        <end position="60"/>
    </location>
</feature>
<dbReference type="InterPro" id="IPR002008">
    <property type="entry name" value="DNA_pol_X_beta-like"/>
</dbReference>